<evidence type="ECO:0000313" key="3">
    <source>
        <dbReference type="EMBL" id="GAA1975982.1"/>
    </source>
</evidence>
<dbReference type="RefSeq" id="WP_344060092.1">
    <property type="nucleotide sequence ID" value="NZ_BAAAPU010000006.1"/>
</dbReference>
<evidence type="ECO:0000259" key="2">
    <source>
        <dbReference type="Pfam" id="PF09990"/>
    </source>
</evidence>
<keyword evidence="4" id="KW-1185">Reference proteome</keyword>
<feature type="transmembrane region" description="Helical" evidence="1">
    <location>
        <begin position="94"/>
        <end position="113"/>
    </location>
</feature>
<name>A0ABN2RW51_9MICO</name>
<dbReference type="Pfam" id="PF09990">
    <property type="entry name" value="DUF2231"/>
    <property type="match status" value="1"/>
</dbReference>
<sequence>MFDYILGLPMHALVIHAVVVLVPLSVLGAIAYVVRPAWRRVLRWPTAAGAVVSGVTAFVAAESGEALQRRVLAVRAGTTDSQLLGEHVEWGDRAKLACFVFMVVTLVALWLLRPPGEEPPRRGRALDAVVGVVVVVTALGALVAVVLAGHAGSAVVWHGLA</sequence>
<feature type="transmembrane region" description="Helical" evidence="1">
    <location>
        <begin position="125"/>
        <end position="148"/>
    </location>
</feature>
<comment type="caution">
    <text evidence="3">The sequence shown here is derived from an EMBL/GenBank/DDBJ whole genome shotgun (WGS) entry which is preliminary data.</text>
</comment>
<evidence type="ECO:0000256" key="1">
    <source>
        <dbReference type="SAM" id="Phobius"/>
    </source>
</evidence>
<dbReference type="EMBL" id="BAAAPU010000006">
    <property type="protein sequence ID" value="GAA1975982.1"/>
    <property type="molecule type" value="Genomic_DNA"/>
</dbReference>
<accession>A0ABN2RW51</accession>
<keyword evidence="1" id="KW-1133">Transmembrane helix</keyword>
<proteinExistence type="predicted"/>
<reference evidence="3 4" key="1">
    <citation type="journal article" date="2019" name="Int. J. Syst. Evol. Microbiol.">
        <title>The Global Catalogue of Microorganisms (GCM) 10K type strain sequencing project: providing services to taxonomists for standard genome sequencing and annotation.</title>
        <authorList>
            <consortium name="The Broad Institute Genomics Platform"/>
            <consortium name="The Broad Institute Genome Sequencing Center for Infectious Disease"/>
            <person name="Wu L."/>
            <person name="Ma J."/>
        </authorList>
    </citation>
    <scope>NUCLEOTIDE SEQUENCE [LARGE SCALE GENOMIC DNA]</scope>
    <source>
        <strain evidence="3 4">JCM 15628</strain>
    </source>
</reference>
<feature type="transmembrane region" description="Helical" evidence="1">
    <location>
        <begin position="12"/>
        <end position="34"/>
    </location>
</feature>
<keyword evidence="1" id="KW-0472">Membrane</keyword>
<dbReference type="Proteomes" id="UP001500013">
    <property type="component" value="Unassembled WGS sequence"/>
</dbReference>
<dbReference type="InterPro" id="IPR019251">
    <property type="entry name" value="DUF2231_TM"/>
</dbReference>
<organism evidence="3 4">
    <name type="scientific">Terrabacter lapilli</name>
    <dbReference type="NCBI Taxonomy" id="436231"/>
    <lineage>
        <taxon>Bacteria</taxon>
        <taxon>Bacillati</taxon>
        <taxon>Actinomycetota</taxon>
        <taxon>Actinomycetes</taxon>
        <taxon>Micrococcales</taxon>
        <taxon>Intrasporangiaceae</taxon>
        <taxon>Terrabacter</taxon>
    </lineage>
</organism>
<protein>
    <recommendedName>
        <fullName evidence="2">DUF2231 domain-containing protein</fullName>
    </recommendedName>
</protein>
<evidence type="ECO:0000313" key="4">
    <source>
        <dbReference type="Proteomes" id="UP001500013"/>
    </source>
</evidence>
<feature type="domain" description="DUF2231" evidence="2">
    <location>
        <begin position="7"/>
        <end position="158"/>
    </location>
</feature>
<gene>
    <name evidence="3" type="ORF">GCM10009817_15240</name>
</gene>
<keyword evidence="1" id="KW-0812">Transmembrane</keyword>